<keyword evidence="3" id="KW-1185">Reference proteome</keyword>
<feature type="transmembrane region" description="Helical" evidence="1">
    <location>
        <begin position="76"/>
        <end position="97"/>
    </location>
</feature>
<dbReference type="GeneID" id="32587087"/>
<keyword evidence="1" id="KW-1133">Transmembrane helix</keyword>
<evidence type="ECO:0000313" key="3">
    <source>
        <dbReference type="Proteomes" id="UP000077173"/>
    </source>
</evidence>
<sequence length="153" mass="16776">MRLGPWQKTAVLFTVTMVGLSGLLWFIFHDLLADDWSEPARILLMLHGVTSYALLVIVGSLLPLHVRAGWLRRQNIITGVAVTATMAILSVTALVLYYGGEETQAVAKWVHLAVGVGCIILFPAHAFMKSSSRESAAGMAIEEETRRLTVESR</sequence>
<dbReference type="AlphaFoldDB" id="A0A176ZD15"/>
<name>A0A176ZD15_9BRAD</name>
<accession>A0A176ZD15</accession>
<evidence type="ECO:0008006" key="4">
    <source>
        <dbReference type="Google" id="ProtNLM"/>
    </source>
</evidence>
<feature type="transmembrane region" description="Helical" evidence="1">
    <location>
        <begin position="40"/>
        <end position="64"/>
    </location>
</feature>
<comment type="caution">
    <text evidence="2">The sequence shown here is derived from an EMBL/GenBank/DDBJ whole genome shotgun (WGS) entry which is preliminary data.</text>
</comment>
<keyword evidence="1" id="KW-0472">Membrane</keyword>
<proteinExistence type="predicted"/>
<organism evidence="2 3">
    <name type="scientific">Bradyrhizobium neotropicale</name>
    <dbReference type="NCBI Taxonomy" id="1497615"/>
    <lineage>
        <taxon>Bacteria</taxon>
        <taxon>Pseudomonadati</taxon>
        <taxon>Pseudomonadota</taxon>
        <taxon>Alphaproteobacteria</taxon>
        <taxon>Hyphomicrobiales</taxon>
        <taxon>Nitrobacteraceae</taxon>
        <taxon>Bradyrhizobium</taxon>
    </lineage>
</organism>
<gene>
    <name evidence="2" type="ORF">AXW67_07370</name>
</gene>
<evidence type="ECO:0000313" key="2">
    <source>
        <dbReference type="EMBL" id="OAF17723.1"/>
    </source>
</evidence>
<feature type="transmembrane region" description="Helical" evidence="1">
    <location>
        <begin position="9"/>
        <end position="28"/>
    </location>
</feature>
<keyword evidence="1" id="KW-0812">Transmembrane</keyword>
<dbReference type="Proteomes" id="UP000077173">
    <property type="component" value="Unassembled WGS sequence"/>
</dbReference>
<dbReference type="RefSeq" id="WP_063678160.1">
    <property type="nucleotide sequence ID" value="NZ_LSEF01000041.1"/>
</dbReference>
<reference evidence="2 3" key="1">
    <citation type="submission" date="2016-02" db="EMBL/GenBank/DDBJ databases">
        <title>Draft genome sequence of the strain BR 10247T Bradyrhizobium neotropicale isolated from nodules of Centrolobium paraense.</title>
        <authorList>
            <person name="Simoes-Araujo J.L."/>
            <person name="Barauna A.C."/>
            <person name="Silva K."/>
            <person name="Zilli J.E."/>
        </authorList>
    </citation>
    <scope>NUCLEOTIDE SEQUENCE [LARGE SCALE GENOMIC DNA]</scope>
    <source>
        <strain evidence="2 3">BR 10247</strain>
    </source>
</reference>
<feature type="transmembrane region" description="Helical" evidence="1">
    <location>
        <begin position="109"/>
        <end position="128"/>
    </location>
</feature>
<evidence type="ECO:0000256" key="1">
    <source>
        <dbReference type="SAM" id="Phobius"/>
    </source>
</evidence>
<protein>
    <recommendedName>
        <fullName evidence="4">DUF4405 domain-containing protein</fullName>
    </recommendedName>
</protein>
<dbReference type="EMBL" id="LSEF01000041">
    <property type="protein sequence ID" value="OAF17723.1"/>
    <property type="molecule type" value="Genomic_DNA"/>
</dbReference>